<dbReference type="InterPro" id="IPR043519">
    <property type="entry name" value="NT_sf"/>
</dbReference>
<dbReference type="InterPro" id="IPR052366">
    <property type="entry name" value="GTP_Pyrophosphokinase"/>
</dbReference>
<dbReference type="PANTHER" id="PTHR47837">
    <property type="entry name" value="GTP PYROPHOSPHOKINASE YJBM"/>
    <property type="match status" value="1"/>
</dbReference>
<dbReference type="Pfam" id="PF04607">
    <property type="entry name" value="RelA_SpoT"/>
    <property type="match status" value="1"/>
</dbReference>
<dbReference type="CDD" id="cd05399">
    <property type="entry name" value="NT_Rel-Spo_like"/>
    <property type="match status" value="1"/>
</dbReference>
<proteinExistence type="predicted"/>
<comment type="caution">
    <text evidence="2">The sequence shown here is derived from an EMBL/GenBank/DDBJ whole genome shotgun (WGS) entry which is preliminary data.</text>
</comment>
<evidence type="ECO:0000313" key="3">
    <source>
        <dbReference type="Proteomes" id="UP000479756"/>
    </source>
</evidence>
<reference evidence="2 3" key="1">
    <citation type="journal article" date="2014" name="Int. J. Syst. Evol. Microbiol.">
        <title>Description of Galbitalea soli gen. nov., sp. nov., and Frondihabitans sucicola sp. nov.</title>
        <authorList>
            <person name="Kim S.J."/>
            <person name="Lim J.M."/>
            <person name="Ahn J.H."/>
            <person name="Weon H.Y."/>
            <person name="Hamada M."/>
            <person name="Suzuki K."/>
            <person name="Ahn T.Y."/>
            <person name="Kwon S.W."/>
        </authorList>
    </citation>
    <scope>NUCLEOTIDE SEQUENCE [LARGE SCALE GENOMIC DNA]</scope>
    <source>
        <strain evidence="2 3">NBRC 108727</strain>
    </source>
</reference>
<protein>
    <submittedName>
        <fullName evidence="2">RelA/SpoT domain-containing protein</fullName>
    </submittedName>
</protein>
<dbReference type="AlphaFoldDB" id="A0A7C9TSR8"/>
<organism evidence="2 3">
    <name type="scientific">Galbitalea soli</name>
    <dbReference type="NCBI Taxonomy" id="1268042"/>
    <lineage>
        <taxon>Bacteria</taxon>
        <taxon>Bacillati</taxon>
        <taxon>Actinomycetota</taxon>
        <taxon>Actinomycetes</taxon>
        <taxon>Micrococcales</taxon>
        <taxon>Microbacteriaceae</taxon>
        <taxon>Galbitalea</taxon>
    </lineage>
</organism>
<sequence length="341" mass="37745">MSSRIKPLHSKTTVKRAGETIGNTRASQAEVDAAKEVVSNFRSSHGYPLIGVTMHVRQRALQVNPNAIVAQRLKRLPTIVDKLERYPKMNVTTMQDLGGSRVILPTVGEVESLVGSLASATRAQNTIVRKYDYMRDSPGPKSTGYRGIHLVYEYRASQTEYHGLKVEVQVRTELQHAWATAVETMDLFSGSELKYSKADPDLQRYFAVAGSLMAHAEGTTPVPGADGTQGDLQRELGRLEKKHGIVSRLRGYAAIVGEHAKSDRRSTLTLELRRKEQQLSVTVHETLADAEKRLAGLEALNDENLDVVLVGISKVGQLQAAYPNYYANTEAFTHFMDQQLT</sequence>
<evidence type="ECO:0000259" key="1">
    <source>
        <dbReference type="SMART" id="SM00954"/>
    </source>
</evidence>
<name>A0A7C9TSR8_9MICO</name>
<feature type="domain" description="RelA/SpoT" evidence="1">
    <location>
        <begin position="71"/>
        <end position="193"/>
    </location>
</feature>
<dbReference type="PANTHER" id="PTHR47837:SF1">
    <property type="entry name" value="GTP PYROPHOSPHOKINASE YJBM"/>
    <property type="match status" value="1"/>
</dbReference>
<dbReference type="Gene3D" id="3.30.460.10">
    <property type="entry name" value="Beta Polymerase, domain 2"/>
    <property type="match status" value="1"/>
</dbReference>
<dbReference type="GO" id="GO:0015969">
    <property type="term" value="P:guanosine tetraphosphate metabolic process"/>
    <property type="evidence" value="ECO:0007669"/>
    <property type="project" value="InterPro"/>
</dbReference>
<dbReference type="InterPro" id="IPR007685">
    <property type="entry name" value="RelA_SpoT"/>
</dbReference>
<dbReference type="RefSeq" id="WP_163474042.1">
    <property type="nucleotide sequence ID" value="NZ_JAAGWZ010000003.1"/>
</dbReference>
<dbReference type="EMBL" id="JAAGWZ010000003">
    <property type="protein sequence ID" value="NEM91984.1"/>
    <property type="molecule type" value="Genomic_DNA"/>
</dbReference>
<gene>
    <name evidence="2" type="ORF">G3T37_11520</name>
</gene>
<accession>A0A7C9TSR8</accession>
<dbReference type="SUPFAM" id="SSF81301">
    <property type="entry name" value="Nucleotidyltransferase"/>
    <property type="match status" value="1"/>
</dbReference>
<dbReference type="Proteomes" id="UP000479756">
    <property type="component" value="Unassembled WGS sequence"/>
</dbReference>
<dbReference type="SMART" id="SM00954">
    <property type="entry name" value="RelA_SpoT"/>
    <property type="match status" value="1"/>
</dbReference>
<evidence type="ECO:0000313" key="2">
    <source>
        <dbReference type="EMBL" id="NEM91984.1"/>
    </source>
</evidence>
<keyword evidence="3" id="KW-1185">Reference proteome</keyword>